<comment type="caution">
    <text evidence="3">The sequence shown here is derived from an EMBL/GenBank/DDBJ whole genome shotgun (WGS) entry which is preliminary data.</text>
</comment>
<feature type="non-terminal residue" evidence="3">
    <location>
        <position position="447"/>
    </location>
</feature>
<dbReference type="RefSeq" id="XP_028880050.1">
    <property type="nucleotide sequence ID" value="XM_029028651.1"/>
</dbReference>
<evidence type="ECO:0000256" key="2">
    <source>
        <dbReference type="SAM" id="SignalP"/>
    </source>
</evidence>
<evidence type="ECO:0000313" key="4">
    <source>
        <dbReference type="Proteomes" id="UP000192257"/>
    </source>
</evidence>
<evidence type="ECO:0000313" key="3">
    <source>
        <dbReference type="EMBL" id="ORC85984.1"/>
    </source>
</evidence>
<dbReference type="VEuPathDB" id="TriTrypDB:TM35_000311700"/>
<feature type="region of interest" description="Disordered" evidence="1">
    <location>
        <begin position="354"/>
        <end position="432"/>
    </location>
</feature>
<feature type="compositionally biased region" description="Polar residues" evidence="1">
    <location>
        <begin position="230"/>
        <end position="263"/>
    </location>
</feature>
<feature type="region of interest" description="Disordered" evidence="1">
    <location>
        <begin position="288"/>
        <end position="308"/>
    </location>
</feature>
<organism evidence="3 4">
    <name type="scientific">Trypanosoma theileri</name>
    <dbReference type="NCBI Taxonomy" id="67003"/>
    <lineage>
        <taxon>Eukaryota</taxon>
        <taxon>Discoba</taxon>
        <taxon>Euglenozoa</taxon>
        <taxon>Kinetoplastea</taxon>
        <taxon>Metakinetoplastina</taxon>
        <taxon>Trypanosomatida</taxon>
        <taxon>Trypanosomatidae</taxon>
        <taxon>Trypanosoma</taxon>
    </lineage>
</organism>
<feature type="compositionally biased region" description="Basic and acidic residues" evidence="1">
    <location>
        <begin position="288"/>
        <end position="304"/>
    </location>
</feature>
<dbReference type="AlphaFoldDB" id="A0A1X0NMN2"/>
<evidence type="ECO:0008006" key="5">
    <source>
        <dbReference type="Google" id="ProtNLM"/>
    </source>
</evidence>
<reference evidence="3 4" key="1">
    <citation type="submission" date="2017-03" db="EMBL/GenBank/DDBJ databases">
        <title>An alternative strategy for trypanosome survival in the mammalian bloodstream revealed through genome and transcriptome analysis of the ubiquitous bovine parasite Trypanosoma (Megatrypanum) theileri.</title>
        <authorList>
            <person name="Kelly S."/>
            <person name="Ivens A."/>
            <person name="Mott A."/>
            <person name="O'Neill E."/>
            <person name="Emms D."/>
            <person name="Macleod O."/>
            <person name="Voorheis P."/>
            <person name="Matthews J."/>
            <person name="Matthews K."/>
            <person name="Carrington M."/>
        </authorList>
    </citation>
    <scope>NUCLEOTIDE SEQUENCE [LARGE SCALE GENOMIC DNA]</scope>
    <source>
        <strain evidence="3">Edinburgh</strain>
    </source>
</reference>
<feature type="compositionally biased region" description="Basic and acidic residues" evidence="1">
    <location>
        <begin position="354"/>
        <end position="394"/>
    </location>
</feature>
<feature type="compositionally biased region" description="Basic and acidic residues" evidence="1">
    <location>
        <begin position="203"/>
        <end position="216"/>
    </location>
</feature>
<dbReference type="Proteomes" id="UP000192257">
    <property type="component" value="Unassembled WGS sequence"/>
</dbReference>
<feature type="region of interest" description="Disordered" evidence="1">
    <location>
        <begin position="203"/>
        <end position="263"/>
    </location>
</feature>
<feature type="chain" id="PRO_5013389592" description="Mucin-associated surface protein (MASP)" evidence="2">
    <location>
        <begin position="25"/>
        <end position="447"/>
    </location>
</feature>
<dbReference type="EMBL" id="NBCO01000031">
    <property type="protein sequence ID" value="ORC85984.1"/>
    <property type="molecule type" value="Genomic_DNA"/>
</dbReference>
<accession>A0A1X0NMN2</accession>
<evidence type="ECO:0000256" key="1">
    <source>
        <dbReference type="SAM" id="MobiDB-lite"/>
    </source>
</evidence>
<gene>
    <name evidence="3" type="ORF">TM35_000311700</name>
</gene>
<dbReference type="GeneID" id="39988431"/>
<protein>
    <recommendedName>
        <fullName evidence="5">Mucin-associated surface protein (MASP)</fullName>
    </recommendedName>
</protein>
<keyword evidence="2" id="KW-0732">Signal</keyword>
<feature type="compositionally biased region" description="Polar residues" evidence="1">
    <location>
        <begin position="396"/>
        <end position="431"/>
    </location>
</feature>
<sequence>MSMLPYRVLYLLALLFCCVGVTHAAVQPHMKSFLEESEKKAKETWRLKEECEKATRAAEKAAEKANVFAGNIKAKVKALAADPKMVEKTRSEGRELIENARKAAAEARKVADQTKASADVTIFKGSSARKQAQEHYKTATKEAEKAKFADMKTTEKAIQAAEDAEKAVSTARRFADTADAAITNVEDAIKKLDAEVTAAAEKKKKEQMKQENEKQVESQGQKQTKDPSLAVQQGQTAGNKTEQTQSHTQEPLPTNEGSVTMGTHETSGLLNTVEVNGTHLEEGHHIDAEESNTSEHHHNEEGGSRQKMGVMSSIHIMEEGAEKTHTSVKMEELKELHTVPPHAADAYEKRTNMMERKKTSEHHHAQEKKEEVRNSTDQRSHERSEAEDMTEDLHTPQAQTPQGNLSENQTHSGRVLRQTQYPSYPYSSDTPNLREMAANALLKSDAL</sequence>
<name>A0A1X0NMN2_9TRYP</name>
<proteinExistence type="predicted"/>
<feature type="signal peptide" evidence="2">
    <location>
        <begin position="1"/>
        <end position="24"/>
    </location>
</feature>
<keyword evidence="4" id="KW-1185">Reference proteome</keyword>